<evidence type="ECO:0000256" key="1">
    <source>
        <dbReference type="SAM" id="Phobius"/>
    </source>
</evidence>
<protein>
    <submittedName>
        <fullName evidence="2">Uncharacterized protein</fullName>
    </submittedName>
</protein>
<sequence length="133" mass="15658">MTQREYISHENLRRKNKSPAHRFGLWSHDRCICGNKGDPNHCATVCPVTKPFHFTKSSAENLSTWCENIIHNRRSPARLMNIMKILHERRRDIIMDQERLLSLLPAIKTSIEYFFSLLYVLIIAVVLFFLSFL</sequence>
<name>A0A4Y2QEZ2_ARAVE</name>
<evidence type="ECO:0000313" key="2">
    <source>
        <dbReference type="EMBL" id="GBN60936.1"/>
    </source>
</evidence>
<keyword evidence="1" id="KW-0472">Membrane</keyword>
<dbReference type="EMBL" id="BGPR01013493">
    <property type="protein sequence ID" value="GBN60936.1"/>
    <property type="molecule type" value="Genomic_DNA"/>
</dbReference>
<keyword evidence="1" id="KW-0812">Transmembrane</keyword>
<reference evidence="2 3" key="1">
    <citation type="journal article" date="2019" name="Sci. Rep.">
        <title>Orb-weaving spider Araneus ventricosus genome elucidates the spidroin gene catalogue.</title>
        <authorList>
            <person name="Kono N."/>
            <person name="Nakamura H."/>
            <person name="Ohtoshi R."/>
            <person name="Moran D.A.P."/>
            <person name="Shinohara A."/>
            <person name="Yoshida Y."/>
            <person name="Fujiwara M."/>
            <person name="Mori M."/>
            <person name="Tomita M."/>
            <person name="Arakawa K."/>
        </authorList>
    </citation>
    <scope>NUCLEOTIDE SEQUENCE [LARGE SCALE GENOMIC DNA]</scope>
</reference>
<organism evidence="2 3">
    <name type="scientific">Araneus ventricosus</name>
    <name type="common">Orbweaver spider</name>
    <name type="synonym">Epeira ventricosa</name>
    <dbReference type="NCBI Taxonomy" id="182803"/>
    <lineage>
        <taxon>Eukaryota</taxon>
        <taxon>Metazoa</taxon>
        <taxon>Ecdysozoa</taxon>
        <taxon>Arthropoda</taxon>
        <taxon>Chelicerata</taxon>
        <taxon>Arachnida</taxon>
        <taxon>Araneae</taxon>
        <taxon>Araneomorphae</taxon>
        <taxon>Entelegynae</taxon>
        <taxon>Araneoidea</taxon>
        <taxon>Araneidae</taxon>
        <taxon>Araneus</taxon>
    </lineage>
</organism>
<dbReference type="Proteomes" id="UP000499080">
    <property type="component" value="Unassembled WGS sequence"/>
</dbReference>
<keyword evidence="1" id="KW-1133">Transmembrane helix</keyword>
<gene>
    <name evidence="2" type="ORF">AVEN_69257_1</name>
</gene>
<dbReference type="AlphaFoldDB" id="A0A4Y2QEZ2"/>
<comment type="caution">
    <text evidence="2">The sequence shown here is derived from an EMBL/GenBank/DDBJ whole genome shotgun (WGS) entry which is preliminary data.</text>
</comment>
<proteinExistence type="predicted"/>
<feature type="transmembrane region" description="Helical" evidence="1">
    <location>
        <begin position="113"/>
        <end position="132"/>
    </location>
</feature>
<accession>A0A4Y2QEZ2</accession>
<evidence type="ECO:0000313" key="3">
    <source>
        <dbReference type="Proteomes" id="UP000499080"/>
    </source>
</evidence>
<keyword evidence="3" id="KW-1185">Reference proteome</keyword>